<dbReference type="Proteomes" id="UP000183015">
    <property type="component" value="Unassembled WGS sequence"/>
</dbReference>
<dbReference type="GO" id="GO:0008239">
    <property type="term" value="F:dipeptidyl-peptidase activity"/>
    <property type="evidence" value="ECO:0007669"/>
    <property type="project" value="InterPro"/>
</dbReference>
<dbReference type="InterPro" id="IPR050585">
    <property type="entry name" value="Xaa-Pro_dipeptidyl-ppase/CocE"/>
</dbReference>
<dbReference type="InterPro" id="IPR008979">
    <property type="entry name" value="Galactose-bd-like_sf"/>
</dbReference>
<sequence>MAHHAPRVARTEADVEATMRDGTVLRADLYRPAGAGPWPVLLARTPYGKRDPGVLARLDPWAAAGRGFLVVVQDCRGRFRSGGRWRPMVHEGEDGFDSVQWAAGLPGADGRVGLYGPSYLGHTQWAAIAAQPPALRAAVPELTWWDPRDGLIARGGAHELGLVTHWTLTLGQNVLERRYGNRPTERARRLADLETALTDLVSDTYWELPADRLPSLHRLALPLPEATRPSVPERLPPVLVVAGWFDCFLQGSLDGYAAAERAGAPAALIVGPWSHTDLSGRLGDADFGPAADATGRLLARELDWLDRHVRAAPPGPTGPPGPEEPSGPSGPPGPEEPTVVVFVMGVNQWRPLAAWPPQSQEVAWYLHAGGRLSPRPPAADVPDTSSDECRCDPDDPVPTHGGAILMAPQFPAGPLDQRDIERREDVLVYTGEPLSAPLEVIGRLRVVLAAEAGAPGSDWVARLCDVGTDGVSRTVADGIVRTDGSATEHEIDLWSTAHVFLPGHRIRLQITASCFPRWDRGSGGVRRVHHDAARPSRLILPVVPTTEPDGGGQ</sequence>
<dbReference type="Pfam" id="PF08530">
    <property type="entry name" value="PepX_C"/>
    <property type="match status" value="1"/>
</dbReference>
<dbReference type="InterPro" id="IPR005674">
    <property type="entry name" value="CocE/Ser_esterase"/>
</dbReference>
<feature type="region of interest" description="Disordered" evidence="2">
    <location>
        <begin position="309"/>
        <end position="338"/>
    </location>
</feature>
<dbReference type="NCBIfam" id="TIGR00976">
    <property type="entry name" value="CocE_NonD"/>
    <property type="match status" value="1"/>
</dbReference>
<dbReference type="InterPro" id="IPR013736">
    <property type="entry name" value="Xaa-Pro_dipept_C"/>
</dbReference>
<keyword evidence="1" id="KW-0378">Hydrolase</keyword>
<protein>
    <recommendedName>
        <fullName evidence="3">Xaa-Pro dipeptidyl-peptidase C-terminal domain-containing protein</fullName>
    </recommendedName>
</protein>
<dbReference type="Gene3D" id="3.40.50.1820">
    <property type="entry name" value="alpha/beta hydrolase"/>
    <property type="match status" value="1"/>
</dbReference>
<proteinExistence type="predicted"/>
<gene>
    <name evidence="4" type="ORF">SAMN05414137_12082</name>
</gene>
<accession>A0A1H7WE71</accession>
<reference evidence="5" key="1">
    <citation type="submission" date="2016-10" db="EMBL/GenBank/DDBJ databases">
        <authorList>
            <person name="Varghese N."/>
        </authorList>
    </citation>
    <scope>NUCLEOTIDE SEQUENCE [LARGE SCALE GENOMIC DNA]</scope>
    <source>
        <strain evidence="5">DSM 45096 / BCRC 16803 / CGMCC 4.1857 / CIP 109030 / JCM 12277 / KCTC 19219 / NBRC 100920 / 33214</strain>
    </source>
</reference>
<dbReference type="eggNOG" id="COG2936">
    <property type="taxonomic scope" value="Bacteria"/>
</dbReference>
<evidence type="ECO:0000313" key="5">
    <source>
        <dbReference type="Proteomes" id="UP000183015"/>
    </source>
</evidence>
<name>A0A1H7WE71_STRJI</name>
<dbReference type="Pfam" id="PF02129">
    <property type="entry name" value="Peptidase_S15"/>
    <property type="match status" value="1"/>
</dbReference>
<dbReference type="SMART" id="SM00939">
    <property type="entry name" value="PepX_C"/>
    <property type="match status" value="1"/>
</dbReference>
<dbReference type="PANTHER" id="PTHR43056">
    <property type="entry name" value="PEPTIDASE S9 PROLYL OLIGOPEPTIDASE"/>
    <property type="match status" value="1"/>
</dbReference>
<evidence type="ECO:0000313" key="4">
    <source>
        <dbReference type="EMBL" id="SEM19389.1"/>
    </source>
</evidence>
<organism evidence="4 5">
    <name type="scientific">Streptacidiphilus jiangxiensis</name>
    <dbReference type="NCBI Taxonomy" id="235985"/>
    <lineage>
        <taxon>Bacteria</taxon>
        <taxon>Bacillati</taxon>
        <taxon>Actinomycetota</taxon>
        <taxon>Actinomycetes</taxon>
        <taxon>Kitasatosporales</taxon>
        <taxon>Streptomycetaceae</taxon>
        <taxon>Streptacidiphilus</taxon>
    </lineage>
</organism>
<evidence type="ECO:0000259" key="3">
    <source>
        <dbReference type="SMART" id="SM00939"/>
    </source>
</evidence>
<dbReference type="SUPFAM" id="SSF49785">
    <property type="entry name" value="Galactose-binding domain-like"/>
    <property type="match status" value="1"/>
</dbReference>
<dbReference type="SUPFAM" id="SSF53474">
    <property type="entry name" value="alpha/beta-Hydrolases"/>
    <property type="match status" value="1"/>
</dbReference>
<evidence type="ECO:0000256" key="2">
    <source>
        <dbReference type="SAM" id="MobiDB-lite"/>
    </source>
</evidence>
<dbReference type="PANTHER" id="PTHR43056:SF10">
    <property type="entry name" value="COCE_NOND FAMILY, PUTATIVE (AFU_ORTHOLOGUE AFUA_7G00600)-RELATED"/>
    <property type="match status" value="1"/>
</dbReference>
<feature type="domain" description="Xaa-Pro dipeptidyl-peptidase C-terminal" evidence="3">
    <location>
        <begin position="302"/>
        <end position="539"/>
    </location>
</feature>
<feature type="compositionally biased region" description="Pro residues" evidence="2">
    <location>
        <begin position="313"/>
        <end position="335"/>
    </location>
</feature>
<dbReference type="RefSeq" id="WP_236655987.1">
    <property type="nucleotide sequence ID" value="NZ_BBPN01000011.1"/>
</dbReference>
<dbReference type="Gene3D" id="2.60.120.260">
    <property type="entry name" value="Galactose-binding domain-like"/>
    <property type="match status" value="1"/>
</dbReference>
<evidence type="ECO:0000256" key="1">
    <source>
        <dbReference type="ARBA" id="ARBA00022801"/>
    </source>
</evidence>
<keyword evidence="5" id="KW-1185">Reference proteome</keyword>
<dbReference type="AlphaFoldDB" id="A0A1H7WE71"/>
<dbReference type="EMBL" id="FOAZ01000020">
    <property type="protein sequence ID" value="SEM19389.1"/>
    <property type="molecule type" value="Genomic_DNA"/>
</dbReference>
<dbReference type="InterPro" id="IPR029058">
    <property type="entry name" value="AB_hydrolase_fold"/>
</dbReference>
<dbReference type="InterPro" id="IPR000383">
    <property type="entry name" value="Xaa-Pro-like_dom"/>
</dbReference>
<dbReference type="Gene3D" id="1.10.3020.10">
    <property type="entry name" value="alpha-amino acid ester hydrolase ( Helical cap domain)"/>
    <property type="match status" value="1"/>
</dbReference>